<dbReference type="RefSeq" id="WP_008195506.1">
    <property type="nucleotide sequence ID" value="NZ_CM011002.1"/>
</dbReference>
<accession>A0A5E8H482</accession>
<reference evidence="1 2" key="1">
    <citation type="submission" date="2008-01" db="EMBL/GenBank/DDBJ databases">
        <authorList>
            <person name="Wagner-Dobler I."/>
            <person name="Ferriera S."/>
            <person name="Johnson J."/>
            <person name="Kravitz S."/>
            <person name="Beeson K."/>
            <person name="Sutton G."/>
            <person name="Rogers Y.-H."/>
            <person name="Friedman R."/>
            <person name="Frazier M."/>
            <person name="Venter J.C."/>
        </authorList>
    </citation>
    <scope>NUCLEOTIDE SEQUENCE [LARGE SCALE GENOMIC DNA]</scope>
    <source>
        <strain evidence="2">DSM 17067 / NCIMB 14079 / DFL-11</strain>
    </source>
</reference>
<evidence type="ECO:0000313" key="1">
    <source>
        <dbReference type="EMBL" id="EEE46712.1"/>
    </source>
</evidence>
<dbReference type="Proteomes" id="UP000004703">
    <property type="component" value="Chromosome"/>
</dbReference>
<reference evidence="1 2" key="2">
    <citation type="submission" date="2013-04" db="EMBL/GenBank/DDBJ databases">
        <authorList>
            <person name="Fiebig A."/>
            <person name="Pradella S."/>
            <person name="Wagner-Doebler I."/>
        </authorList>
    </citation>
    <scope>NUCLEOTIDE SEQUENCE [LARGE SCALE GENOMIC DNA]</scope>
    <source>
        <strain evidence="2">DSM 17067 / NCIMB 14079 / DFL-11</strain>
    </source>
</reference>
<organism evidence="1 2">
    <name type="scientific">Roseibium alexandrii (strain DSM 17067 / NCIMB 14079 / DFL-11)</name>
    <name type="common">Labrenzia alexandrii</name>
    <dbReference type="NCBI Taxonomy" id="244592"/>
    <lineage>
        <taxon>Bacteria</taxon>
        <taxon>Pseudomonadati</taxon>
        <taxon>Pseudomonadota</taxon>
        <taxon>Alphaproteobacteria</taxon>
        <taxon>Hyphomicrobiales</taxon>
        <taxon>Stappiaceae</taxon>
        <taxon>Roseibium</taxon>
    </lineage>
</organism>
<dbReference type="EMBL" id="ACCU02000002">
    <property type="protein sequence ID" value="EEE46712.1"/>
    <property type="molecule type" value="Genomic_DNA"/>
</dbReference>
<protein>
    <submittedName>
        <fullName evidence="1">Uncharacterized protein</fullName>
    </submittedName>
</protein>
<gene>
    <name evidence="1" type="ORF">SADFL11_4001</name>
</gene>
<name>A0A5E8H482_ROSAD</name>
<sequence length="67" mass="7267">MSGYQTGPETSTALQLFAAEVFKRDPDVCAAALQAARDLLTAQKRPWYARSKRPELEALEAAKGSLA</sequence>
<evidence type="ECO:0000313" key="2">
    <source>
        <dbReference type="Proteomes" id="UP000004703"/>
    </source>
</evidence>
<comment type="caution">
    <text evidence="1">The sequence shown here is derived from an EMBL/GenBank/DDBJ whole genome shotgun (WGS) entry which is preliminary data.</text>
</comment>
<dbReference type="AlphaFoldDB" id="A0A5E8H482"/>
<proteinExistence type="predicted"/>